<dbReference type="EMBL" id="CAJNOL010000597">
    <property type="protein sequence ID" value="CAF1131827.1"/>
    <property type="molecule type" value="Genomic_DNA"/>
</dbReference>
<name>A0A814RG12_9BILA</name>
<accession>A0A814RG12</accession>
<evidence type="ECO:0000313" key="2">
    <source>
        <dbReference type="Proteomes" id="UP000663870"/>
    </source>
</evidence>
<gene>
    <name evidence="1" type="ORF">JXQ802_LOCUS20746</name>
</gene>
<protein>
    <submittedName>
        <fullName evidence="1">Uncharacterized protein</fullName>
    </submittedName>
</protein>
<dbReference type="AlphaFoldDB" id="A0A814RG12"/>
<sequence>MTTKQDVKLNTKNNISRSSPFPPALYQIQYPNCRTGMFSLRVPFKNFHMNNNQQQISTHSSTPNVIHPEYLHVNQLNQQELSIARHSLQRDAQVQCSLVSLDNHDKIDIQRQKILVTNSSDSEYFSPRYRVQLQLRPMQPNIYEVWNVETPPPPPPRSIPINEPIKHREPSIRIRSPRLVDIKPMSDDESDYDDHIVYTHRPRRTHLPANVRMVCVRQDANTICY</sequence>
<dbReference type="Proteomes" id="UP000663870">
    <property type="component" value="Unassembled WGS sequence"/>
</dbReference>
<comment type="caution">
    <text evidence="1">The sequence shown here is derived from an EMBL/GenBank/DDBJ whole genome shotgun (WGS) entry which is preliminary data.</text>
</comment>
<evidence type="ECO:0000313" key="1">
    <source>
        <dbReference type="EMBL" id="CAF1131827.1"/>
    </source>
</evidence>
<reference evidence="1" key="1">
    <citation type="submission" date="2021-02" db="EMBL/GenBank/DDBJ databases">
        <authorList>
            <person name="Nowell W R."/>
        </authorList>
    </citation>
    <scope>NUCLEOTIDE SEQUENCE</scope>
</reference>
<organism evidence="1 2">
    <name type="scientific">Rotaria sordida</name>
    <dbReference type="NCBI Taxonomy" id="392033"/>
    <lineage>
        <taxon>Eukaryota</taxon>
        <taxon>Metazoa</taxon>
        <taxon>Spiralia</taxon>
        <taxon>Gnathifera</taxon>
        <taxon>Rotifera</taxon>
        <taxon>Eurotatoria</taxon>
        <taxon>Bdelloidea</taxon>
        <taxon>Philodinida</taxon>
        <taxon>Philodinidae</taxon>
        <taxon>Rotaria</taxon>
    </lineage>
</organism>
<proteinExistence type="predicted"/>
<keyword evidence="2" id="KW-1185">Reference proteome</keyword>